<dbReference type="InterPro" id="IPR011066">
    <property type="entry name" value="MscS_channel_C_sf"/>
</dbReference>
<dbReference type="EMBL" id="BJUZ01000001">
    <property type="protein sequence ID" value="GEK92408.1"/>
    <property type="molecule type" value="Genomic_DNA"/>
</dbReference>
<sequence>MTDRRTGASHNARKGRFWVAGLLALALIGGGASQADTPPAASTPVGKVAATDNNALGWSSVSPTLGRQLDTDQKSVRDIFQRLNGADPAMGDIALADLTKQVSAIQQDTHAVIGQIQSYDTIISSFLQVLGDKPAANEDASITAQRQRMQKDSQSVKSMLVRARLYELQAKQLGTVIDGRRSRIQQATLSRRTSSPIAPHFWHALVTEKAENQSSVENNGVLADWPYLLGGTFLVLILTGLTAYPLLAGLRRLGAKPEALPASTDNNEIPRASGVVAITAGGMLCAILAPVLWLLWEMITMGGDGGPIAATISDTMPVCGFILGAGLPILGRAGLLANNDIKARHALRGVDWMLACGVLALDLLHAFQSLKVFGPTLTVLLEIVFALAVSISTVSTCRRLGRQAETRLLAPSVLGLATLLTFVTVIAIVLGYVSFAFSLNGWLLVLGTGIAIVGLLGMCWREAIERLLGARGFFGSRLVPLGVGPRRLSQLTVVLSGIGNVMLLLILVSIVQSEGDFNLATIFGRLGLLFSGSNIRGIPISLDTVLICIGLFIAAYYAIRQTRNWMRDRLFPTTTMDIGSQTSILSVFTYCSWIIVGLTVLSVAGVSIKNLTWVVSALSVGIGFGLQSIVQNFVSGIILLAERPVRVGDVVEIAGTRGDVKRISVRATNIGLSDGSTMIVPNSQFITTNVKNATLGSTGAALTLSFTVPITADLDQARAMLLEVAAKRPEVLSTPTPKVRVTAIGSAAVTMTLGINLISVRESGSVQDAILFDVFRRFHAEDIAIATT</sequence>
<evidence type="ECO:0000313" key="13">
    <source>
        <dbReference type="Proteomes" id="UP000321230"/>
    </source>
</evidence>
<dbReference type="InterPro" id="IPR006685">
    <property type="entry name" value="MscS_channel_2nd"/>
</dbReference>
<dbReference type="InterPro" id="IPR010920">
    <property type="entry name" value="LSM_dom_sf"/>
</dbReference>
<feature type="transmembrane region" description="Helical" evidence="7">
    <location>
        <begin position="275"/>
        <end position="296"/>
    </location>
</feature>
<keyword evidence="5 7" id="KW-1133">Transmembrane helix</keyword>
<accession>A0A511AW16</accession>
<feature type="transmembrane region" description="Helical" evidence="7">
    <location>
        <begin position="538"/>
        <end position="559"/>
    </location>
</feature>
<feature type="transmembrane region" description="Helical" evidence="7">
    <location>
        <begin position="614"/>
        <end position="640"/>
    </location>
</feature>
<evidence type="ECO:0000313" key="12">
    <source>
        <dbReference type="EMBL" id="GEK92408.1"/>
    </source>
</evidence>
<dbReference type="Gene3D" id="1.10.287.1260">
    <property type="match status" value="1"/>
</dbReference>
<keyword evidence="3" id="KW-1003">Cell membrane</keyword>
<feature type="transmembrane region" description="Helical" evidence="7">
    <location>
        <begin position="441"/>
        <end position="460"/>
    </location>
</feature>
<dbReference type="Pfam" id="PF12607">
    <property type="entry name" value="DUF3772"/>
    <property type="match status" value="1"/>
</dbReference>
<dbReference type="SUPFAM" id="SSF82689">
    <property type="entry name" value="Mechanosensitive channel protein MscS (YggB), C-terminal domain"/>
    <property type="match status" value="1"/>
</dbReference>
<dbReference type="AlphaFoldDB" id="A0A511AW16"/>
<gene>
    <name evidence="12" type="ORF">GWA01_01780</name>
</gene>
<dbReference type="InterPro" id="IPR023408">
    <property type="entry name" value="MscS_beta-dom_sf"/>
</dbReference>
<dbReference type="InterPro" id="IPR049278">
    <property type="entry name" value="MS_channel_C"/>
</dbReference>
<feature type="transmembrane region" description="Helical" evidence="7">
    <location>
        <begin position="584"/>
        <end position="608"/>
    </location>
</feature>
<feature type="signal peptide" evidence="8">
    <location>
        <begin position="1"/>
        <end position="35"/>
    </location>
</feature>
<feature type="transmembrane region" description="Helical" evidence="7">
    <location>
        <begin position="373"/>
        <end position="396"/>
    </location>
</feature>
<feature type="transmembrane region" description="Helical" evidence="7">
    <location>
        <begin position="350"/>
        <end position="367"/>
    </location>
</feature>
<dbReference type="Pfam" id="PF21082">
    <property type="entry name" value="MS_channel_3rd"/>
    <property type="match status" value="1"/>
</dbReference>
<dbReference type="Gene3D" id="3.30.70.100">
    <property type="match status" value="1"/>
</dbReference>
<keyword evidence="13" id="KW-1185">Reference proteome</keyword>
<dbReference type="SUPFAM" id="SSF50182">
    <property type="entry name" value="Sm-like ribonucleoproteins"/>
    <property type="match status" value="1"/>
</dbReference>
<evidence type="ECO:0000256" key="4">
    <source>
        <dbReference type="ARBA" id="ARBA00022692"/>
    </source>
</evidence>
<feature type="transmembrane region" description="Helical" evidence="7">
    <location>
        <begin position="308"/>
        <end position="330"/>
    </location>
</feature>
<reference evidence="12 13" key="1">
    <citation type="submission" date="2019-07" db="EMBL/GenBank/DDBJ databases">
        <title>Whole genome shotgun sequence of Gluconobacter wancherniae NBRC 103581.</title>
        <authorList>
            <person name="Hosoyama A."/>
            <person name="Uohara A."/>
            <person name="Ohji S."/>
            <person name="Ichikawa N."/>
        </authorList>
    </citation>
    <scope>NUCLEOTIDE SEQUENCE [LARGE SCALE GENOMIC DNA]</scope>
    <source>
        <strain evidence="12 13">NBRC 103581</strain>
    </source>
</reference>
<feature type="domain" description="Mechanosensitive ion channel MscS" evidence="9">
    <location>
        <begin position="629"/>
        <end position="694"/>
    </location>
</feature>
<keyword evidence="4 7" id="KW-0812">Transmembrane</keyword>
<name>A0A511AW16_9PROT</name>
<dbReference type="GO" id="GO:0005886">
    <property type="term" value="C:plasma membrane"/>
    <property type="evidence" value="ECO:0007669"/>
    <property type="project" value="UniProtKB-SubCell"/>
</dbReference>
<feature type="domain" description="DUF3772" evidence="10">
    <location>
        <begin position="161"/>
        <end position="216"/>
    </location>
</feature>
<dbReference type="Gene3D" id="2.30.30.60">
    <property type="match status" value="1"/>
</dbReference>
<feature type="transmembrane region" description="Helical" evidence="7">
    <location>
        <begin position="408"/>
        <end position="435"/>
    </location>
</feature>
<feature type="domain" description="Mechanosensitive ion channel MscS C-terminal" evidence="11">
    <location>
        <begin position="703"/>
        <end position="785"/>
    </location>
</feature>
<evidence type="ECO:0000259" key="10">
    <source>
        <dbReference type="Pfam" id="PF12607"/>
    </source>
</evidence>
<evidence type="ECO:0000256" key="1">
    <source>
        <dbReference type="ARBA" id="ARBA00004651"/>
    </source>
</evidence>
<evidence type="ECO:0000256" key="3">
    <source>
        <dbReference type="ARBA" id="ARBA00022475"/>
    </source>
</evidence>
<dbReference type="InterPro" id="IPR052702">
    <property type="entry name" value="MscS-like_channel"/>
</dbReference>
<evidence type="ECO:0000256" key="5">
    <source>
        <dbReference type="ARBA" id="ARBA00022989"/>
    </source>
</evidence>
<dbReference type="GO" id="GO:0008381">
    <property type="term" value="F:mechanosensitive monoatomic ion channel activity"/>
    <property type="evidence" value="ECO:0007669"/>
    <property type="project" value="UniProtKB-ARBA"/>
</dbReference>
<proteinExistence type="inferred from homology"/>
<keyword evidence="8" id="KW-0732">Signal</keyword>
<comment type="similarity">
    <text evidence="2">Belongs to the MscS (TC 1.A.23) family.</text>
</comment>
<dbReference type="InterPro" id="IPR011014">
    <property type="entry name" value="MscS_channel_TM-2"/>
</dbReference>
<dbReference type="SUPFAM" id="SSF82861">
    <property type="entry name" value="Mechanosensitive channel protein MscS (YggB), transmembrane region"/>
    <property type="match status" value="1"/>
</dbReference>
<evidence type="ECO:0000259" key="9">
    <source>
        <dbReference type="Pfam" id="PF00924"/>
    </source>
</evidence>
<keyword evidence="6 7" id="KW-0472">Membrane</keyword>
<comment type="subcellular location">
    <subcellularLocation>
        <location evidence="1">Cell membrane</location>
        <topology evidence="1">Multi-pass membrane protein</topology>
    </subcellularLocation>
</comment>
<feature type="transmembrane region" description="Helical" evidence="7">
    <location>
        <begin position="491"/>
        <end position="511"/>
    </location>
</feature>
<dbReference type="Proteomes" id="UP000321230">
    <property type="component" value="Unassembled WGS sequence"/>
</dbReference>
<evidence type="ECO:0000256" key="7">
    <source>
        <dbReference type="SAM" id="Phobius"/>
    </source>
</evidence>
<dbReference type="Pfam" id="PF00924">
    <property type="entry name" value="MS_channel_2nd"/>
    <property type="match status" value="1"/>
</dbReference>
<evidence type="ECO:0000256" key="2">
    <source>
        <dbReference type="ARBA" id="ARBA00008017"/>
    </source>
</evidence>
<dbReference type="PANTHER" id="PTHR30347:SF9">
    <property type="entry name" value="MINICONDUCTANCE MECHANOSENSITIVE CHANNEL MSCM"/>
    <property type="match status" value="1"/>
</dbReference>
<evidence type="ECO:0000256" key="6">
    <source>
        <dbReference type="ARBA" id="ARBA00023136"/>
    </source>
</evidence>
<protein>
    <submittedName>
        <fullName evidence="12">Uncharacterized protein</fullName>
    </submittedName>
</protein>
<organism evidence="12 13">
    <name type="scientific">Gluconobacter wancherniae NBRC 103581</name>
    <dbReference type="NCBI Taxonomy" id="656744"/>
    <lineage>
        <taxon>Bacteria</taxon>
        <taxon>Pseudomonadati</taxon>
        <taxon>Pseudomonadota</taxon>
        <taxon>Alphaproteobacteria</taxon>
        <taxon>Acetobacterales</taxon>
        <taxon>Acetobacteraceae</taxon>
        <taxon>Gluconobacter</taxon>
    </lineage>
</organism>
<comment type="caution">
    <text evidence="12">The sequence shown here is derived from an EMBL/GenBank/DDBJ whole genome shotgun (WGS) entry which is preliminary data.</text>
</comment>
<evidence type="ECO:0000256" key="8">
    <source>
        <dbReference type="SAM" id="SignalP"/>
    </source>
</evidence>
<dbReference type="OrthoDB" id="9799209at2"/>
<dbReference type="InterPro" id="IPR022249">
    <property type="entry name" value="DUF3772"/>
</dbReference>
<feature type="chain" id="PRO_5022152071" evidence="8">
    <location>
        <begin position="36"/>
        <end position="788"/>
    </location>
</feature>
<dbReference type="PANTHER" id="PTHR30347">
    <property type="entry name" value="POTASSIUM CHANNEL RELATED"/>
    <property type="match status" value="1"/>
</dbReference>
<feature type="transmembrane region" description="Helical" evidence="7">
    <location>
        <begin position="225"/>
        <end position="247"/>
    </location>
</feature>
<dbReference type="RefSeq" id="WP_146793109.1">
    <property type="nucleotide sequence ID" value="NZ_BARC01000005.1"/>
</dbReference>
<evidence type="ECO:0000259" key="11">
    <source>
        <dbReference type="Pfam" id="PF21082"/>
    </source>
</evidence>